<keyword evidence="4" id="KW-0285">Flavoprotein</keyword>
<feature type="domain" description="Acyl-CoA dehydrogenase/oxidase N-terminal" evidence="11">
    <location>
        <begin position="1175"/>
        <end position="1288"/>
    </location>
</feature>
<dbReference type="Pfam" id="PF00441">
    <property type="entry name" value="Acyl-CoA_dh_1"/>
    <property type="match status" value="3"/>
</dbReference>
<feature type="domain" description="Acyl-CoA dehydrogenase/oxidase N-terminal" evidence="11">
    <location>
        <begin position="760"/>
        <end position="874"/>
    </location>
</feature>
<evidence type="ECO:0008006" key="14">
    <source>
        <dbReference type="Google" id="ProtNLM"/>
    </source>
</evidence>
<evidence type="ECO:0000256" key="2">
    <source>
        <dbReference type="ARBA" id="ARBA00008560"/>
    </source>
</evidence>
<dbReference type="GO" id="GO:0033539">
    <property type="term" value="P:fatty acid beta-oxidation using acyl-CoA dehydrogenase"/>
    <property type="evidence" value="ECO:0007669"/>
    <property type="project" value="TreeGrafter"/>
</dbReference>
<evidence type="ECO:0000256" key="6">
    <source>
        <dbReference type="ARBA" id="ARBA00022980"/>
    </source>
</evidence>
<feature type="domain" description="Acyl-CoA oxidase/dehydrogenase middle" evidence="10">
    <location>
        <begin position="1292"/>
        <end position="1386"/>
    </location>
</feature>
<dbReference type="InterPro" id="IPR046373">
    <property type="entry name" value="Acyl-CoA_Oxase/DH_mid-dom_sf"/>
</dbReference>
<dbReference type="FunFam" id="2.40.110.10:FF:000002">
    <property type="entry name" value="Acyl-CoA dehydrogenase fadE12"/>
    <property type="match status" value="3"/>
</dbReference>
<protein>
    <recommendedName>
        <fullName evidence="14">Acyl-CoA dehydrogenase</fullName>
    </recommendedName>
</protein>
<evidence type="ECO:0000256" key="7">
    <source>
        <dbReference type="ARBA" id="ARBA00023002"/>
    </source>
</evidence>
<dbReference type="InterPro" id="IPR009075">
    <property type="entry name" value="AcylCo_DH/oxidase_C"/>
</dbReference>
<organism evidence="12">
    <name type="scientific">Darwinula stevensoni</name>
    <dbReference type="NCBI Taxonomy" id="69355"/>
    <lineage>
        <taxon>Eukaryota</taxon>
        <taxon>Metazoa</taxon>
        <taxon>Ecdysozoa</taxon>
        <taxon>Arthropoda</taxon>
        <taxon>Crustacea</taxon>
        <taxon>Oligostraca</taxon>
        <taxon>Ostracoda</taxon>
        <taxon>Podocopa</taxon>
        <taxon>Podocopida</taxon>
        <taxon>Darwinulocopina</taxon>
        <taxon>Darwinuloidea</taxon>
        <taxon>Darwinulidae</taxon>
        <taxon>Darwinula</taxon>
    </lineage>
</organism>
<dbReference type="EMBL" id="CAJPEV010002320">
    <property type="protein sequence ID" value="CAG0896513.1"/>
    <property type="molecule type" value="Genomic_DNA"/>
</dbReference>
<evidence type="ECO:0000256" key="3">
    <source>
        <dbReference type="ARBA" id="ARBA00009347"/>
    </source>
</evidence>
<evidence type="ECO:0000259" key="11">
    <source>
        <dbReference type="Pfam" id="PF02771"/>
    </source>
</evidence>
<name>A0A7R9A8R2_9CRUS</name>
<comment type="similarity">
    <text evidence="3">Belongs to the acyl-CoA dehydrogenase family.</text>
</comment>
<dbReference type="PANTHER" id="PTHR48083:SF6">
    <property type="entry name" value="ACYL-COA DEHYDROGENASE 6"/>
    <property type="match status" value="1"/>
</dbReference>
<evidence type="ECO:0000313" key="13">
    <source>
        <dbReference type="Proteomes" id="UP000677054"/>
    </source>
</evidence>
<dbReference type="Proteomes" id="UP000677054">
    <property type="component" value="Unassembled WGS sequence"/>
</dbReference>
<dbReference type="GO" id="GO:0050660">
    <property type="term" value="F:flavin adenine dinucleotide binding"/>
    <property type="evidence" value="ECO:0007669"/>
    <property type="project" value="InterPro"/>
</dbReference>
<sequence>MNRVLDLVVDFERCLWRSLFPQLQQSVAMIPWVADAEPGPMPADPHGGLKDSDGILWAVPVRRRSVERRMMRRYGAENWPTGRKLLRPKANLLVCNACGHYHEAGRLCPNCYERVKEETKEIQKRMVEEWGLDPVDKDVIVLYDSEKPDKSSTPEKQRVIEMKKKRPTWFSQNLLQKANAEPLIDAEINPHVDKWEREKNFPAHHVFKLMGNAGLLGICKPKGKKMLGRGSRRLVPSAWNVAKRELKTGQWQQQQAAVSLQDGFYSDEHKALQESVIKLIDAEINPHVDKWEREKNFPAHHVFKLMGNAGLLGICKPKVAVVIENLTPTEYGGLGLDYSYNIAFNEALGHINCGGIPMAVAVQTDDATPALARFGSDKLKREFLAPAISGDVVTCLGVSEPHAGSDVAAIKTKAERSGDDLIINGTKLWITNGAHADWICLLANTSQGPPHRSKSLICVPMKTKGVQVVKRLEKLGMHCSDTTQIHFDDVRVPADHIIGDEGMGFIYQMLQEERLAGVALTLRPMEKCIHETIEYTRQRRAFGRSILDNQVVHFRLAELLTEVEALRALLYRTVDLYKDGNDTTQLASMCKLKAGRLCREVTDSCLQYWGGMGFTDEVHVSRFYRDCRVMSIGAGADEVMLSIISKYMGTLPAPPKTKSFASKSNLGVENASSGETFTHKQQRIQAGHLETRLLSDRIASNFASSALMYWSNLNQPLFVRKMLTRRSRRLVSSALSAAKRELQTGRWQRAAVSLRDGFYSEDHKALQESVVKLIDAEVNPHVDEWERGKDFPARRLFKLLGDAGLLGICRPEEYGGLGLDYSYGVAFYESLGHVNCGGIPSAVSVQADLATGVLARFGSEKLKRAFLAPSISGDLIGCLGVSEPHAGSDIAAIRTRAERRGDDLTINGTKLWITNGAHADWICLLANTGQGSPHGNESFVCVPMKTKGVEVTKRIDTLGMHASDTTQIHFDDVRVPADHIVGEEGMGFIYQMMLSQEERLASVALTLRPMEKCVQQTVEYTRQRRAFGRSILDNQVVHYRLAELSTEIEALGALLYETVDLYKEGKDTNQLASMCKLKAGRLAREVTDSCLQYWGGMGFTDEVHVSRFYRDMRLMSIGGGADEIMLTIICNPIKKMLARRSGRFASSVLKITERQLQTGRRQRAAVSLQDGFYSNDHRALQESVIKLIDAEINPHVDKWEREKDFPAHQLFKRLGDAGLLGVCKPREYGGMGLDYTYSVAMNEALGHIDCGGIPMAIAVQTDVSTPALARFGSDKLKREFLAPSISGDYVACLGVSEPQAGSDVAGIQTRAERRGDDLVINGTKLWITNGAHADWICLLAGTSQGPPHKNKSLICVPMKNKGVKVSRLNKIGMHCSDTTQIHFDDVRVPADHIIGEEGMGFVYQMLQFQEERLAGVALTLRPMEKCIRETIEYTRQRRAFGRSILDNQVVHFRLAELSTEIEALRALLYETIEEERVISPADSYKEGKDTTQLASMCKLKAGRLCREVTDSCLQYWGGMGFTDEVHVSRFYRDMRLMSIGGGADEIMLAIICNPIEKMLARRSGRFASSVLKIAERQLQTGRRQRAAASLQDGFYSDDHRALQESVIK</sequence>
<dbReference type="Gene3D" id="1.20.140.10">
    <property type="entry name" value="Butyryl-CoA Dehydrogenase, subunit A, domain 3"/>
    <property type="match status" value="3"/>
</dbReference>
<feature type="domain" description="Acyl-CoA dehydrogenase/oxidase C-terminal" evidence="9">
    <location>
        <begin position="1398"/>
        <end position="1551"/>
    </location>
</feature>
<dbReference type="GO" id="GO:0003735">
    <property type="term" value="F:structural constituent of ribosome"/>
    <property type="evidence" value="ECO:0007669"/>
    <property type="project" value="InterPro"/>
</dbReference>
<feature type="domain" description="Acyl-CoA oxidase/dehydrogenase middle" evidence="10">
    <location>
        <begin position="395"/>
        <end position="490"/>
    </location>
</feature>
<keyword evidence="6" id="KW-0689">Ribosomal protein</keyword>
<feature type="domain" description="Acyl-CoA dehydrogenase/oxidase C-terminal" evidence="9">
    <location>
        <begin position="501"/>
        <end position="647"/>
    </location>
</feature>
<dbReference type="GO" id="GO:0015934">
    <property type="term" value="C:large ribosomal subunit"/>
    <property type="evidence" value="ECO:0007669"/>
    <property type="project" value="InterPro"/>
</dbReference>
<dbReference type="InterPro" id="IPR002677">
    <property type="entry name" value="Ribosomal_bL32"/>
</dbReference>
<keyword evidence="8" id="KW-0687">Ribonucleoprotein</keyword>
<comment type="similarity">
    <text evidence="2">Belongs to the bacterial ribosomal protein bL32 family.</text>
</comment>
<dbReference type="SUPFAM" id="SSF56645">
    <property type="entry name" value="Acyl-CoA dehydrogenase NM domain-like"/>
    <property type="match status" value="3"/>
</dbReference>
<dbReference type="InterPro" id="IPR006091">
    <property type="entry name" value="Acyl-CoA_Oxase/DH_mid-dom"/>
</dbReference>
<reference evidence="12" key="1">
    <citation type="submission" date="2020-11" db="EMBL/GenBank/DDBJ databases">
        <authorList>
            <person name="Tran Van P."/>
        </authorList>
    </citation>
    <scope>NUCLEOTIDE SEQUENCE</scope>
</reference>
<evidence type="ECO:0000313" key="12">
    <source>
        <dbReference type="EMBL" id="CAD7249483.1"/>
    </source>
</evidence>
<dbReference type="SUPFAM" id="SSF47203">
    <property type="entry name" value="Acyl-CoA dehydrogenase C-terminal domain-like"/>
    <property type="match status" value="3"/>
</dbReference>
<dbReference type="PANTHER" id="PTHR48083">
    <property type="entry name" value="MEDIUM-CHAIN SPECIFIC ACYL-COA DEHYDROGENASE, MITOCHONDRIAL-RELATED"/>
    <property type="match status" value="1"/>
</dbReference>
<evidence type="ECO:0000256" key="8">
    <source>
        <dbReference type="ARBA" id="ARBA00023274"/>
    </source>
</evidence>
<gene>
    <name evidence="12" type="ORF">DSTB1V02_LOCUS9278</name>
</gene>
<dbReference type="InterPro" id="IPR009100">
    <property type="entry name" value="AcylCoA_DH/oxidase_NM_dom_sf"/>
</dbReference>
<dbReference type="Gene3D" id="2.40.110.10">
    <property type="entry name" value="Butyryl-CoA Dehydrogenase, subunit A, domain 2"/>
    <property type="match status" value="3"/>
</dbReference>
<dbReference type="InterPro" id="IPR036250">
    <property type="entry name" value="AcylCo_DH-like_C"/>
</dbReference>
<dbReference type="Gene3D" id="1.10.540.10">
    <property type="entry name" value="Acyl-CoA dehydrogenase/oxidase, N-terminal domain"/>
    <property type="match status" value="4"/>
</dbReference>
<feature type="domain" description="Acyl-CoA dehydrogenase/oxidase N-terminal" evidence="11">
    <location>
        <begin position="266"/>
        <end position="391"/>
    </location>
</feature>
<dbReference type="InterPro" id="IPR050741">
    <property type="entry name" value="Acyl-CoA_dehydrogenase"/>
</dbReference>
<dbReference type="SUPFAM" id="SSF57829">
    <property type="entry name" value="Zn-binding ribosomal proteins"/>
    <property type="match status" value="1"/>
</dbReference>
<dbReference type="PROSITE" id="PS00072">
    <property type="entry name" value="ACYL_COA_DH_1"/>
    <property type="match status" value="3"/>
</dbReference>
<feature type="domain" description="Acyl-CoA dehydrogenase/oxidase N-terminal" evidence="11">
    <location>
        <begin position="179"/>
        <end position="222"/>
    </location>
</feature>
<keyword evidence="7" id="KW-0560">Oxidoreductase</keyword>
<evidence type="ECO:0000256" key="4">
    <source>
        <dbReference type="ARBA" id="ARBA00022630"/>
    </source>
</evidence>
<evidence type="ECO:0000259" key="10">
    <source>
        <dbReference type="Pfam" id="PF02770"/>
    </source>
</evidence>
<dbReference type="GO" id="GO:0005737">
    <property type="term" value="C:cytoplasm"/>
    <property type="evidence" value="ECO:0007669"/>
    <property type="project" value="TreeGrafter"/>
</dbReference>
<proteinExistence type="inferred from homology"/>
<dbReference type="InterPro" id="IPR006089">
    <property type="entry name" value="Acyl-CoA_DH_CS"/>
</dbReference>
<dbReference type="EMBL" id="LR901837">
    <property type="protein sequence ID" value="CAD7249483.1"/>
    <property type="molecule type" value="Genomic_DNA"/>
</dbReference>
<feature type="domain" description="Acyl-CoA oxidase/dehydrogenase middle" evidence="10">
    <location>
        <begin position="878"/>
        <end position="973"/>
    </location>
</feature>
<dbReference type="OrthoDB" id="10262177at2759"/>
<dbReference type="GO" id="GO:0003995">
    <property type="term" value="F:acyl-CoA dehydrogenase activity"/>
    <property type="evidence" value="ECO:0007669"/>
    <property type="project" value="InterPro"/>
</dbReference>
<feature type="domain" description="Acyl-CoA dehydrogenase/oxidase C-terminal" evidence="9">
    <location>
        <begin position="985"/>
        <end position="1129"/>
    </location>
</feature>
<evidence type="ECO:0000259" key="9">
    <source>
        <dbReference type="Pfam" id="PF00441"/>
    </source>
</evidence>
<dbReference type="GO" id="GO:0006412">
    <property type="term" value="P:translation"/>
    <property type="evidence" value="ECO:0007669"/>
    <property type="project" value="InterPro"/>
</dbReference>
<keyword evidence="13" id="KW-1185">Reference proteome</keyword>
<evidence type="ECO:0000256" key="1">
    <source>
        <dbReference type="ARBA" id="ARBA00001974"/>
    </source>
</evidence>
<evidence type="ECO:0000256" key="5">
    <source>
        <dbReference type="ARBA" id="ARBA00022827"/>
    </source>
</evidence>
<dbReference type="InterPro" id="IPR013786">
    <property type="entry name" value="AcylCoA_DH/ox_N"/>
</dbReference>
<accession>A0A7R9A8R2</accession>
<dbReference type="InterPro" id="IPR011332">
    <property type="entry name" value="Ribosomal_zn-bd"/>
</dbReference>
<dbReference type="Pfam" id="PF01783">
    <property type="entry name" value="Ribosomal_L32p"/>
    <property type="match status" value="1"/>
</dbReference>
<keyword evidence="5" id="KW-0274">FAD</keyword>
<feature type="non-terminal residue" evidence="12">
    <location>
        <position position="1608"/>
    </location>
</feature>
<dbReference type="Pfam" id="PF02770">
    <property type="entry name" value="Acyl-CoA_dh_M"/>
    <property type="match status" value="3"/>
</dbReference>
<dbReference type="InterPro" id="IPR037069">
    <property type="entry name" value="AcylCoA_DH/ox_N_sf"/>
</dbReference>
<comment type="cofactor">
    <cofactor evidence="1">
        <name>FAD</name>
        <dbReference type="ChEBI" id="CHEBI:57692"/>
    </cofactor>
</comment>
<dbReference type="PROSITE" id="PS00073">
    <property type="entry name" value="ACYL_COA_DH_2"/>
    <property type="match status" value="3"/>
</dbReference>
<dbReference type="Pfam" id="PF02771">
    <property type="entry name" value="Acyl-CoA_dh_N"/>
    <property type="match status" value="4"/>
</dbReference>